<protein>
    <submittedName>
        <fullName evidence="2">PadR family transcriptional regulator</fullName>
    </submittedName>
</protein>
<dbReference type="InterPro" id="IPR005149">
    <property type="entry name" value="Tscrpt_reg_PadR_N"/>
</dbReference>
<dbReference type="InterPro" id="IPR036390">
    <property type="entry name" value="WH_DNA-bd_sf"/>
</dbReference>
<name>A0AAE9ZTH8_9BACT</name>
<dbReference type="KEGG" id="slom:PXH66_15905"/>
<dbReference type="Pfam" id="PF03551">
    <property type="entry name" value="PadR"/>
    <property type="match status" value="1"/>
</dbReference>
<evidence type="ECO:0000259" key="1">
    <source>
        <dbReference type="Pfam" id="PF03551"/>
    </source>
</evidence>
<feature type="domain" description="Transcription regulator PadR N-terminal" evidence="1">
    <location>
        <begin position="17"/>
        <end position="90"/>
    </location>
</feature>
<dbReference type="Proteomes" id="UP001218638">
    <property type="component" value="Chromosome"/>
</dbReference>
<dbReference type="PANTHER" id="PTHR33169">
    <property type="entry name" value="PADR-FAMILY TRANSCRIPTIONAL REGULATOR"/>
    <property type="match status" value="1"/>
</dbReference>
<evidence type="ECO:0000313" key="2">
    <source>
        <dbReference type="EMBL" id="WED63822.1"/>
    </source>
</evidence>
<sequence>MANLRNDLLQGTLDLLILQILSHATLHGWDIAKRMAVLSQDRLTLKQGSLYPALHRLEAKGWIAPEWGVSEAGRSAKFYKLTRTGRRQLEAERANWDAFVVAMASVLKAEKDA</sequence>
<proteinExistence type="predicted"/>
<dbReference type="PANTHER" id="PTHR33169:SF14">
    <property type="entry name" value="TRANSCRIPTIONAL REGULATOR RV3488"/>
    <property type="match status" value="1"/>
</dbReference>
<dbReference type="RefSeq" id="WP_330930525.1">
    <property type="nucleotide sequence ID" value="NZ_CP119075.1"/>
</dbReference>
<dbReference type="EMBL" id="CP119075">
    <property type="protein sequence ID" value="WED63822.1"/>
    <property type="molecule type" value="Genomic_DNA"/>
</dbReference>
<reference evidence="2" key="1">
    <citation type="submission" date="2023-03" db="EMBL/GenBank/DDBJ databases">
        <title>Lomoglobus Profundus gen. nov., sp. nov., a novel member of the phylum Verrucomicrobia, isolated from deep-marine sediment of South China Sea.</title>
        <authorList>
            <person name="Ahmad T."/>
            <person name="Ishaq S.E."/>
            <person name="Wang F."/>
        </authorList>
    </citation>
    <scope>NUCLEOTIDE SEQUENCE</scope>
    <source>
        <strain evidence="2">LMO-M01</strain>
    </source>
</reference>
<dbReference type="NCBIfam" id="TIGR03433">
    <property type="entry name" value="padR_acidobact"/>
    <property type="match status" value="1"/>
</dbReference>
<keyword evidence="3" id="KW-1185">Reference proteome</keyword>
<gene>
    <name evidence="2" type="ORF">PXH66_15905</name>
</gene>
<dbReference type="InterPro" id="IPR036388">
    <property type="entry name" value="WH-like_DNA-bd_sf"/>
</dbReference>
<dbReference type="InterPro" id="IPR052509">
    <property type="entry name" value="Metal_resp_DNA-bind_regulator"/>
</dbReference>
<dbReference type="SUPFAM" id="SSF46785">
    <property type="entry name" value="Winged helix' DNA-binding domain"/>
    <property type="match status" value="1"/>
</dbReference>
<organism evidence="2 3">
    <name type="scientific">Synoicihabitans lomoniglobus</name>
    <dbReference type="NCBI Taxonomy" id="2909285"/>
    <lineage>
        <taxon>Bacteria</taxon>
        <taxon>Pseudomonadati</taxon>
        <taxon>Verrucomicrobiota</taxon>
        <taxon>Opitutia</taxon>
        <taxon>Opitutales</taxon>
        <taxon>Opitutaceae</taxon>
        <taxon>Synoicihabitans</taxon>
    </lineage>
</organism>
<dbReference type="Gene3D" id="1.10.10.10">
    <property type="entry name" value="Winged helix-like DNA-binding domain superfamily/Winged helix DNA-binding domain"/>
    <property type="match status" value="1"/>
</dbReference>
<dbReference type="AlphaFoldDB" id="A0AAE9ZTH8"/>
<accession>A0AAE9ZTH8</accession>
<evidence type="ECO:0000313" key="3">
    <source>
        <dbReference type="Proteomes" id="UP001218638"/>
    </source>
</evidence>
<dbReference type="InterPro" id="IPR017799">
    <property type="entry name" value="Tscrpt_reg_PadR_acidobac-type"/>
</dbReference>